<dbReference type="EMBL" id="PRKZ01000004">
    <property type="protein sequence ID" value="RAW50029.1"/>
    <property type="molecule type" value="Genomic_DNA"/>
</dbReference>
<feature type="domain" description="DUF559" evidence="1">
    <location>
        <begin position="11"/>
        <end position="113"/>
    </location>
</feature>
<organism evidence="2 3">
    <name type="scientific">Faecalibacterium prausnitzii</name>
    <dbReference type="NCBI Taxonomy" id="853"/>
    <lineage>
        <taxon>Bacteria</taxon>
        <taxon>Bacillati</taxon>
        <taxon>Bacillota</taxon>
        <taxon>Clostridia</taxon>
        <taxon>Eubacteriales</taxon>
        <taxon>Oscillospiraceae</taxon>
        <taxon>Faecalibacterium</taxon>
    </lineage>
</organism>
<comment type="caution">
    <text evidence="2">The sequence shown here is derived from an EMBL/GenBank/DDBJ whole genome shotgun (WGS) entry which is preliminary data.</text>
</comment>
<dbReference type="AlphaFoldDB" id="A0A329TL97"/>
<dbReference type="InterPro" id="IPR007569">
    <property type="entry name" value="DUF559"/>
</dbReference>
<sequence length="139" mass="16231">MSLPYQNKLIPRAKELRKNATKQENHLWYDFLRSYPVRFQRQKTIDHFIADFYCHAAKLIIELDGAQHYDEQGLARDKERTAILSEYGVEVLRFSNTEVENDFRRVCTVIDSAVNKRMRAFAEALPQSPTATAPSKREP</sequence>
<dbReference type="PANTHER" id="PTHR38590">
    <property type="entry name" value="BLL0828 PROTEIN"/>
    <property type="match status" value="1"/>
</dbReference>
<protein>
    <submittedName>
        <fullName evidence="2">Endonuclease</fullName>
    </submittedName>
</protein>
<dbReference type="Gene3D" id="3.40.960.10">
    <property type="entry name" value="VSR Endonuclease"/>
    <property type="match status" value="1"/>
</dbReference>
<gene>
    <name evidence="2" type="ORF">C4N25_07525</name>
</gene>
<dbReference type="InterPro" id="IPR011335">
    <property type="entry name" value="Restrct_endonuc-II-like"/>
</dbReference>
<evidence type="ECO:0000259" key="1">
    <source>
        <dbReference type="Pfam" id="PF04480"/>
    </source>
</evidence>
<evidence type="ECO:0000313" key="3">
    <source>
        <dbReference type="Proteomes" id="UP000251634"/>
    </source>
</evidence>
<dbReference type="Pfam" id="PF04480">
    <property type="entry name" value="DUF559"/>
    <property type="match status" value="1"/>
</dbReference>
<keyword evidence="2" id="KW-0255">Endonuclease</keyword>
<dbReference type="PANTHER" id="PTHR38590:SF1">
    <property type="entry name" value="BLL0828 PROTEIN"/>
    <property type="match status" value="1"/>
</dbReference>
<keyword evidence="2" id="KW-0378">Hydrolase</keyword>
<dbReference type="RefSeq" id="WP_112115554.1">
    <property type="nucleotide sequence ID" value="NZ_PRKZ01000004.1"/>
</dbReference>
<accession>A0A329TL97</accession>
<dbReference type="SUPFAM" id="SSF52980">
    <property type="entry name" value="Restriction endonuclease-like"/>
    <property type="match status" value="1"/>
</dbReference>
<dbReference type="CDD" id="cd01038">
    <property type="entry name" value="Endonuclease_DUF559"/>
    <property type="match status" value="1"/>
</dbReference>
<reference evidence="2 3" key="1">
    <citation type="submission" date="2018-02" db="EMBL/GenBank/DDBJ databases">
        <title>Complete genome sequencing of Faecalibacterium prausnitzii strains isolated from the human gut.</title>
        <authorList>
            <person name="Fitzgerald B.C."/>
            <person name="Shkoporov A.N."/>
            <person name="Ross P.R."/>
            <person name="Hill C."/>
        </authorList>
    </citation>
    <scope>NUCLEOTIDE SEQUENCE [LARGE SCALE GENOMIC DNA]</scope>
    <source>
        <strain evidence="2 3">APC942/8-14-2</strain>
    </source>
</reference>
<dbReference type="InterPro" id="IPR047216">
    <property type="entry name" value="Endonuclease_DUF559_bact"/>
</dbReference>
<name>A0A329TL97_9FIRM</name>
<dbReference type="GO" id="GO:0004519">
    <property type="term" value="F:endonuclease activity"/>
    <property type="evidence" value="ECO:0007669"/>
    <property type="project" value="UniProtKB-KW"/>
</dbReference>
<proteinExistence type="predicted"/>
<keyword evidence="2" id="KW-0540">Nuclease</keyword>
<dbReference type="Proteomes" id="UP000251634">
    <property type="component" value="Unassembled WGS sequence"/>
</dbReference>
<evidence type="ECO:0000313" key="2">
    <source>
        <dbReference type="EMBL" id="RAW50029.1"/>
    </source>
</evidence>